<dbReference type="Pfam" id="PF17477">
    <property type="entry name" value="Rota_VP4_MID"/>
    <property type="match status" value="1"/>
</dbReference>
<name>E2EBU1_9REOV</name>
<dbReference type="InterPro" id="IPR035329">
    <property type="entry name" value="VP4_helical"/>
</dbReference>
<dbReference type="InterPro" id="IPR035330">
    <property type="entry name" value="Rota_VP4_MID"/>
</dbReference>
<feature type="domain" description="Rotavirus VP4 membrane interaction" evidence="2">
    <location>
        <begin position="283"/>
        <end position="513"/>
    </location>
</feature>
<dbReference type="GeneID" id="9742377"/>
<dbReference type="Gene3D" id="1.20.5.170">
    <property type="match status" value="1"/>
</dbReference>
<evidence type="ECO:0000259" key="3">
    <source>
        <dbReference type="Pfam" id="PF17478"/>
    </source>
</evidence>
<organism evidence="4 5">
    <name type="scientific">Rotavirus D chicken/05V0049/DEU/2005</name>
    <dbReference type="NCBI Taxonomy" id="884200"/>
    <lineage>
        <taxon>Viruses</taxon>
        <taxon>Riboviria</taxon>
        <taxon>Orthornavirae</taxon>
        <taxon>Duplornaviricota</taxon>
        <taxon>Resentoviricetes</taxon>
        <taxon>Reovirales</taxon>
        <taxon>Sedoreoviridae</taxon>
        <taxon>Rotavirus</taxon>
        <taxon>Rotavirus deltagastroenteritidis</taxon>
        <taxon>Rotavirus D</taxon>
    </lineage>
</organism>
<dbReference type="RefSeq" id="YP_003896048.1">
    <property type="nucleotide sequence ID" value="NC_014513.1"/>
</dbReference>
<evidence type="ECO:0000313" key="4">
    <source>
        <dbReference type="EMBL" id="ADN06425.1"/>
    </source>
</evidence>
<evidence type="ECO:0000259" key="2">
    <source>
        <dbReference type="Pfam" id="PF17477"/>
    </source>
</evidence>
<dbReference type="InterPro" id="IPR038017">
    <property type="entry name" value="Rota_VP4_MID_sf"/>
</dbReference>
<evidence type="ECO:0000256" key="1">
    <source>
        <dbReference type="ARBA" id="ARBA00023054"/>
    </source>
</evidence>
<protein>
    <submittedName>
        <fullName evidence="4">VP4</fullName>
    </submittedName>
</protein>
<reference evidence="4 5" key="1">
    <citation type="journal article" date="2010" name="J. Virol.">
        <title>The genome segments of a group D rotavirus possess group A-like conserved termini but encode group-specific proteins.</title>
        <authorList>
            <person name="Trojnar E."/>
            <person name="Otto P."/>
            <person name="Roth B."/>
            <person name="Reetz J."/>
            <person name="Johne R."/>
        </authorList>
    </citation>
    <scope>NUCLEOTIDE SEQUENCE [LARGE SCALE GENOMIC DNA]</scope>
    <source>
        <strain evidence="4 5">05V0049</strain>
    </source>
</reference>
<dbReference type="SUPFAM" id="SSF111379">
    <property type="entry name" value="VP4 membrane interaction domain"/>
    <property type="match status" value="1"/>
</dbReference>
<dbReference type="EMBL" id="GU733445">
    <property type="protein sequence ID" value="ADN06425.1"/>
    <property type="molecule type" value="Genomic_RNA"/>
</dbReference>
<accession>E2EBU1</accession>
<feature type="domain" description="Rotavirus VP4 helical" evidence="3">
    <location>
        <begin position="608"/>
        <end position="777"/>
    </location>
</feature>
<dbReference type="Pfam" id="PF17478">
    <property type="entry name" value="VP4_helical"/>
    <property type="match status" value="2"/>
</dbReference>
<dbReference type="Proteomes" id="UP000204133">
    <property type="component" value="Genome"/>
</dbReference>
<evidence type="ECO:0000313" key="5">
    <source>
        <dbReference type="Proteomes" id="UP000204133"/>
    </source>
</evidence>
<sequence>MASSLWTSLNASLQDLDIYNRLDKKENHETKNQNIVNTTMLGTASLGPVKWSSGPTFNSSLTEGMLGPNSQQSMNTSQLVQLFSSYGSPFYVYFDYSNTSTNNLAHQLVRFQTLKNDQSTREEGIFLCESQCNGITFAGHTLNLTTGTVKIVKVWENDTATALGSMYYNYPAGYVLSASLKLEHTANNTITVKLYNPTARLYGDENVHQAGQQIFAITSAYYVSKVDPGDLITTPASAPQLYAFEVEENLYNIVRQQPNCRSRKLNGLANINMQMTTYDADVSVEEVISKESLWKEVRYANDIELKLVLKSVITRASGLGYKFASAVFKPHSYDYNYMRGTERVNAYVTSSVNNIFVTSENGPLPTDFGIDELQYIGVDTLVYLDYYDDSNAFKNMVYVRSLDAQFNDILLRKPHNTGYDTEITLPCCPSGKHLYSNSPRNLTLSYQGVMLSTQYTDTYAVNSLRFIFKCTAADRAVFDRMVYNGIEASAITTLYMNSSGPTTTGRFSFISLIPSNDAYQTPIQSSVTVRQDLDKDIAKLREEFNALSQEIAVNQLIETAMLPLDVMSTSGAVASGASTISTSIKNVSKQFSKSKASITLTSFKNLSDIVDSVPTDQLAKNLNHVSKRSIGTQFEDITAAVVKKTMDKGIGTDDMAELITDIADSAIPVRAYRVIDKSENAVYEVSSIGKAIKYDTELTQLPFDEIKFKKLISESPVISAIIDFQTLKLYNQTFGKIDANVLDNFLASNPEILLKMVNEKNPIITDRIKTLIEQCRI</sequence>
<keyword evidence="5" id="KW-1185">Reference proteome</keyword>
<feature type="domain" description="Rotavirus VP4 helical" evidence="3">
    <location>
        <begin position="525"/>
        <end position="605"/>
    </location>
</feature>
<dbReference type="OrthoDB" id="12131at10239"/>
<proteinExistence type="predicted"/>
<keyword evidence="1" id="KW-0175">Coiled coil</keyword>
<dbReference type="KEGG" id="vg:9742377"/>